<comment type="caution">
    <text evidence="6">The sequence shown here is derived from an EMBL/GenBank/DDBJ whole genome shotgun (WGS) entry which is preliminary data.</text>
</comment>
<accession>A0A4V5SR06</accession>
<dbReference type="InterPro" id="IPR001451">
    <property type="entry name" value="Hexapep"/>
</dbReference>
<organism evidence="6 7">
    <name type="scientific">Paenibacillus terrae</name>
    <dbReference type="NCBI Taxonomy" id="159743"/>
    <lineage>
        <taxon>Bacteria</taxon>
        <taxon>Bacillati</taxon>
        <taxon>Bacillota</taxon>
        <taxon>Bacilli</taxon>
        <taxon>Bacillales</taxon>
        <taxon>Paenibacillaceae</taxon>
        <taxon>Paenibacillus</taxon>
    </lineage>
</organism>
<keyword evidence="1 6" id="KW-0808">Transferase</keyword>
<feature type="active site" description="Proton acceptor" evidence="3">
    <location>
        <position position="135"/>
    </location>
</feature>
<dbReference type="CDD" id="cd03360">
    <property type="entry name" value="LbH_AT_putative"/>
    <property type="match status" value="1"/>
</dbReference>
<dbReference type="GO" id="GO:0016740">
    <property type="term" value="F:transferase activity"/>
    <property type="evidence" value="ECO:0007669"/>
    <property type="project" value="UniProtKB-KW"/>
</dbReference>
<evidence type="ECO:0000313" key="6">
    <source>
        <dbReference type="EMBL" id="TKH45571.1"/>
    </source>
</evidence>
<feature type="binding site" evidence="4">
    <location>
        <position position="165"/>
    </location>
    <ligand>
        <name>acetyl-CoA</name>
        <dbReference type="ChEBI" id="CHEBI:57288"/>
    </ligand>
</feature>
<name>A0A4V5SR06_9BACL</name>
<dbReference type="EMBL" id="PNXQ01000005">
    <property type="protein sequence ID" value="TKH45571.1"/>
    <property type="molecule type" value="Genomic_DNA"/>
</dbReference>
<dbReference type="Proteomes" id="UP000308114">
    <property type="component" value="Unassembled WGS sequence"/>
</dbReference>
<dbReference type="Gene3D" id="3.40.50.20">
    <property type="match status" value="1"/>
</dbReference>
<dbReference type="Pfam" id="PF17836">
    <property type="entry name" value="PglD_N"/>
    <property type="match status" value="1"/>
</dbReference>
<dbReference type="PANTHER" id="PTHR43300:SF7">
    <property type="entry name" value="UDP-N-ACETYLBACILLOSAMINE N-ACETYLTRANSFERASE"/>
    <property type="match status" value="1"/>
</dbReference>
<gene>
    <name evidence="6" type="ORF">C1I60_03660</name>
</gene>
<dbReference type="AlphaFoldDB" id="A0A4V5SR06"/>
<proteinExistence type="predicted"/>
<feature type="binding site" evidence="4">
    <location>
        <position position="144"/>
    </location>
    <ligand>
        <name>acetyl-CoA</name>
        <dbReference type="ChEBI" id="CHEBI:57288"/>
    </ligand>
</feature>
<dbReference type="InterPro" id="IPR050179">
    <property type="entry name" value="Trans_hexapeptide_repeat"/>
</dbReference>
<dbReference type="InterPro" id="IPR011004">
    <property type="entry name" value="Trimer_LpxA-like_sf"/>
</dbReference>
<dbReference type="NCBIfam" id="TIGR03570">
    <property type="entry name" value="NeuD_NnaD"/>
    <property type="match status" value="1"/>
</dbReference>
<evidence type="ECO:0000256" key="4">
    <source>
        <dbReference type="PIRSR" id="PIRSR620019-2"/>
    </source>
</evidence>
<evidence type="ECO:0000256" key="1">
    <source>
        <dbReference type="ARBA" id="ARBA00022679"/>
    </source>
</evidence>
<dbReference type="InterPro" id="IPR018357">
    <property type="entry name" value="Hexapep_transf_CS"/>
</dbReference>
<dbReference type="InterPro" id="IPR020019">
    <property type="entry name" value="AcTrfase_PglD-like"/>
</dbReference>
<dbReference type="PANTHER" id="PTHR43300">
    <property type="entry name" value="ACETYLTRANSFERASE"/>
    <property type="match status" value="1"/>
</dbReference>
<feature type="binding site" evidence="4">
    <location>
        <position position="68"/>
    </location>
    <ligand>
        <name>substrate</name>
    </ligand>
</feature>
<dbReference type="SUPFAM" id="SSF51161">
    <property type="entry name" value="Trimeric LpxA-like enzymes"/>
    <property type="match status" value="1"/>
</dbReference>
<keyword evidence="2" id="KW-0677">Repeat</keyword>
<dbReference type="InterPro" id="IPR041561">
    <property type="entry name" value="PglD_N"/>
</dbReference>
<evidence type="ECO:0000313" key="7">
    <source>
        <dbReference type="Proteomes" id="UP000308114"/>
    </source>
</evidence>
<feature type="site" description="Increases basicity of active site His" evidence="3">
    <location>
        <position position="136"/>
    </location>
</feature>
<protein>
    <submittedName>
        <fullName evidence="6">Acetyltransferase</fullName>
    </submittedName>
</protein>
<dbReference type="RefSeq" id="WP_137060533.1">
    <property type="nucleotide sequence ID" value="NZ_PNXQ01000005.1"/>
</dbReference>
<dbReference type="Gene3D" id="2.160.10.10">
    <property type="entry name" value="Hexapeptide repeat proteins"/>
    <property type="match status" value="1"/>
</dbReference>
<evidence type="ECO:0000256" key="3">
    <source>
        <dbReference type="PIRSR" id="PIRSR620019-1"/>
    </source>
</evidence>
<dbReference type="PROSITE" id="PS00101">
    <property type="entry name" value="HEXAPEP_TRANSFERASES"/>
    <property type="match status" value="1"/>
</dbReference>
<reference evidence="6 7" key="1">
    <citation type="submission" date="2018-01" db="EMBL/GenBank/DDBJ databases">
        <title>Bacillales members from the olive rhizosphere are effective biological control agents against Verticillium dahliae.</title>
        <authorList>
            <person name="Gomez-Lama C."/>
            <person name="Legarda G."/>
            <person name="Ruano-Rosa D."/>
            <person name="Pizarro-Tobias P."/>
            <person name="Valverde-Corredor A."/>
            <person name="Niqui J.L."/>
            <person name="Trivino J.C."/>
            <person name="Roca A."/>
            <person name="Mercado-Blanco J."/>
        </authorList>
    </citation>
    <scope>NUCLEOTIDE SEQUENCE [LARGE SCALE GENOMIC DNA]</scope>
    <source>
        <strain evidence="6 7">PIC167</strain>
    </source>
</reference>
<evidence type="ECO:0000259" key="5">
    <source>
        <dbReference type="Pfam" id="PF17836"/>
    </source>
</evidence>
<sequence length="212" mass="22138">MSYIVFGTGGHAKVIVDILRSCGEKIIGVLDDFCNEEEWNGLPVLGDINQVDKLLFQYPGALFIVAIGDNTIRMKIVSQLKAATVKFGTAAHPSAVIAPSASIGEGTVVMPNSVINADAYVGEHTIINTAATIDHDCRIEDFVHISPGVHMAGGVQIGCCAHIGIGASLIPGVRVGCDTIVGAASCVIRDLPENVIAVGCPAKVIKTYKDKG</sequence>
<feature type="domain" description="PglD N-terminal" evidence="5">
    <location>
        <begin position="4"/>
        <end position="80"/>
    </location>
</feature>
<dbReference type="Pfam" id="PF00132">
    <property type="entry name" value="Hexapep"/>
    <property type="match status" value="1"/>
</dbReference>
<evidence type="ECO:0000256" key="2">
    <source>
        <dbReference type="ARBA" id="ARBA00022737"/>
    </source>
</evidence>